<organism evidence="1 2">
    <name type="scientific">Komagataeibacter sucrofermentans</name>
    <dbReference type="NCBI Taxonomy" id="1053551"/>
    <lineage>
        <taxon>Bacteria</taxon>
        <taxon>Pseudomonadati</taxon>
        <taxon>Pseudomonadota</taxon>
        <taxon>Alphaproteobacteria</taxon>
        <taxon>Acetobacterales</taxon>
        <taxon>Acetobacteraceae</taxon>
        <taxon>Komagataeibacter</taxon>
    </lineage>
</organism>
<dbReference type="OrthoDB" id="8354941at2"/>
<protein>
    <submittedName>
        <fullName evidence="1">Uncharacterized protein</fullName>
    </submittedName>
</protein>
<accession>A0A318QPT8</accession>
<dbReference type="InterPro" id="IPR029055">
    <property type="entry name" value="Ntn_hydrolases_N"/>
</dbReference>
<dbReference type="AlphaFoldDB" id="A0A318QPT8"/>
<name>A0A318QPT8_9PROT</name>
<proteinExistence type="predicted"/>
<dbReference type="RefSeq" id="WP_110568320.1">
    <property type="nucleotide sequence ID" value="NZ_CP137147.1"/>
</dbReference>
<dbReference type="SUPFAM" id="SSF56235">
    <property type="entry name" value="N-terminal nucleophile aminohydrolases (Ntn hydrolases)"/>
    <property type="match status" value="1"/>
</dbReference>
<sequence>MTCIAAIATGGVVHMMGDSAGVAGWDLSLRKDNKVFRMGQLLQYNLSVPEHHSDVDLFTYMVTAFIPAVRDCLKSGGYARIESNEERGGCFLVGFKGRLFQIESDFQVGESLYPFDAVGCSAPYALGALSVLIDDESKTPEQALSFALLRAERFSAGVRRPFHYEKTEPFCGARVS</sequence>
<gene>
    <name evidence="1" type="ORF">CFR77_05440</name>
</gene>
<evidence type="ECO:0000313" key="1">
    <source>
        <dbReference type="EMBL" id="PYD79954.1"/>
    </source>
</evidence>
<reference evidence="1 2" key="1">
    <citation type="submission" date="2017-07" db="EMBL/GenBank/DDBJ databases">
        <title>A draft genome sequence of Komagataeibacter sucrofermentans LMG 18788.</title>
        <authorList>
            <person name="Skraban J."/>
            <person name="Cleenwerck I."/>
            <person name="Vandamme P."/>
            <person name="Trcek J."/>
        </authorList>
    </citation>
    <scope>NUCLEOTIDE SEQUENCE [LARGE SCALE GENOMIC DNA]</scope>
    <source>
        <strain evidence="1 2">LMG 18788</strain>
    </source>
</reference>
<evidence type="ECO:0000313" key="2">
    <source>
        <dbReference type="Proteomes" id="UP000247814"/>
    </source>
</evidence>
<dbReference type="Proteomes" id="UP000247814">
    <property type="component" value="Unassembled WGS sequence"/>
</dbReference>
<comment type="caution">
    <text evidence="1">The sequence shown here is derived from an EMBL/GenBank/DDBJ whole genome shotgun (WGS) entry which is preliminary data.</text>
</comment>
<keyword evidence="2" id="KW-1185">Reference proteome</keyword>
<dbReference type="EMBL" id="NKUA01000005">
    <property type="protein sequence ID" value="PYD79954.1"/>
    <property type="molecule type" value="Genomic_DNA"/>
</dbReference>